<accession>A0AAQ5YVG0</accession>
<organism evidence="2 3">
    <name type="scientific">Amphiprion ocellaris</name>
    <name type="common">Clown anemonefish</name>
    <dbReference type="NCBI Taxonomy" id="80972"/>
    <lineage>
        <taxon>Eukaryota</taxon>
        <taxon>Metazoa</taxon>
        <taxon>Chordata</taxon>
        <taxon>Craniata</taxon>
        <taxon>Vertebrata</taxon>
        <taxon>Euteleostomi</taxon>
        <taxon>Actinopterygii</taxon>
        <taxon>Neopterygii</taxon>
        <taxon>Teleostei</taxon>
        <taxon>Neoteleostei</taxon>
        <taxon>Acanthomorphata</taxon>
        <taxon>Ovalentaria</taxon>
        <taxon>Pomacentridae</taxon>
        <taxon>Amphiprion</taxon>
    </lineage>
</organism>
<proteinExistence type="predicted"/>
<sequence>ITGKPSIREGKSSIRTGKSSIREGKSSIRTGKSSIRTGKSSIRTGKSNIRTGKSSIRTGKSSIRKAYKNPVKKHQTKKENLASRFPEKHGKNLWKTSKTKFVMKMESPVVTFPAGLNIHPSIIYTVLNPH</sequence>
<dbReference type="AlphaFoldDB" id="A0AAQ5YVG0"/>
<reference evidence="2" key="2">
    <citation type="submission" date="2025-08" db="UniProtKB">
        <authorList>
            <consortium name="Ensembl"/>
        </authorList>
    </citation>
    <scope>IDENTIFICATION</scope>
</reference>
<dbReference type="InterPro" id="IPR011049">
    <property type="entry name" value="Serralysin-like_metalloprot_C"/>
</dbReference>
<protein>
    <submittedName>
        <fullName evidence="2">Uncharacterized protein</fullName>
    </submittedName>
</protein>
<evidence type="ECO:0000313" key="2">
    <source>
        <dbReference type="Ensembl" id="ENSAOCP00000055525.1"/>
    </source>
</evidence>
<feature type="compositionally biased region" description="Basic and acidic residues" evidence="1">
    <location>
        <begin position="1"/>
        <end position="12"/>
    </location>
</feature>
<reference evidence="2" key="3">
    <citation type="submission" date="2025-09" db="UniProtKB">
        <authorList>
            <consortium name="Ensembl"/>
        </authorList>
    </citation>
    <scope>IDENTIFICATION</scope>
</reference>
<evidence type="ECO:0000313" key="3">
    <source>
        <dbReference type="Proteomes" id="UP001501940"/>
    </source>
</evidence>
<feature type="region of interest" description="Disordered" evidence="1">
    <location>
        <begin position="1"/>
        <end position="78"/>
    </location>
</feature>
<dbReference type="Ensembl" id="ENSAOCT00000073733.1">
    <property type="protein sequence ID" value="ENSAOCP00000055525.1"/>
    <property type="gene ID" value="ENSAOCG00000033149.1"/>
</dbReference>
<feature type="compositionally biased region" description="Basic residues" evidence="1">
    <location>
        <begin position="62"/>
        <end position="76"/>
    </location>
</feature>
<dbReference type="Proteomes" id="UP001501940">
    <property type="component" value="Chromosome 20"/>
</dbReference>
<keyword evidence="3" id="KW-1185">Reference proteome</keyword>
<dbReference type="GeneTree" id="ENSGT01120000274061"/>
<feature type="compositionally biased region" description="Polar residues" evidence="1">
    <location>
        <begin position="27"/>
        <end position="61"/>
    </location>
</feature>
<name>A0AAQ5YVG0_AMPOC</name>
<dbReference type="SUPFAM" id="SSF101967">
    <property type="entry name" value="Adhesin YadA, collagen-binding domain"/>
    <property type="match status" value="1"/>
</dbReference>
<evidence type="ECO:0000256" key="1">
    <source>
        <dbReference type="SAM" id="MobiDB-lite"/>
    </source>
</evidence>
<reference evidence="2 3" key="1">
    <citation type="submission" date="2022-01" db="EMBL/GenBank/DDBJ databases">
        <title>A chromosome-scale genome assembly of the false clownfish, Amphiprion ocellaris.</title>
        <authorList>
            <person name="Ryu T."/>
        </authorList>
    </citation>
    <scope>NUCLEOTIDE SEQUENCE [LARGE SCALE GENOMIC DNA]</scope>
</reference>